<dbReference type="EMBL" id="CP016809">
    <property type="protein sequence ID" value="ANY75010.1"/>
    <property type="molecule type" value="Genomic_DNA"/>
</dbReference>
<dbReference type="RefSeq" id="WP_099478749.1">
    <property type="nucleotide sequence ID" value="NZ_CP016809.1"/>
</dbReference>
<keyword evidence="1" id="KW-0472">Membrane</keyword>
<name>A0A1B2E4W7_9BACL</name>
<protein>
    <recommendedName>
        <fullName evidence="3">DUF4083 domain-containing protein</fullName>
    </recommendedName>
</protein>
<evidence type="ECO:0000256" key="1">
    <source>
        <dbReference type="SAM" id="Phobius"/>
    </source>
</evidence>
<dbReference type="KEGG" id="pib:BBD41_21935"/>
<accession>A0A1B2E4W7</accession>
<feature type="transmembrane region" description="Helical" evidence="1">
    <location>
        <begin position="15"/>
        <end position="37"/>
    </location>
</feature>
<evidence type="ECO:0008006" key="3">
    <source>
        <dbReference type="Google" id="ProtNLM"/>
    </source>
</evidence>
<gene>
    <name evidence="2" type="ORF">BBD41_21935</name>
</gene>
<reference evidence="2" key="1">
    <citation type="submission" date="2016-08" db="EMBL/GenBank/DDBJ databases">
        <title>Complete Genome Seqeunce of Paenibacillus sp. nov. IHBB 9852 from high altitute lake of Indian trans-Himalayas.</title>
        <authorList>
            <person name="Kiran S."/>
            <person name="Swarnkar M.K."/>
            <person name="Rana A."/>
            <person name="Tewari R."/>
            <person name="Gulati A."/>
        </authorList>
    </citation>
    <scope>NUCLEOTIDE SEQUENCE [LARGE SCALE GENOMIC DNA]</scope>
    <source>
        <strain evidence="2">IHBB 9852</strain>
    </source>
</reference>
<proteinExistence type="predicted"/>
<dbReference type="GeneID" id="48310946"/>
<dbReference type="AlphaFoldDB" id="A0A1B2E4W7"/>
<keyword evidence="1" id="KW-0812">Transmembrane</keyword>
<evidence type="ECO:0000313" key="2">
    <source>
        <dbReference type="EMBL" id="ANY75010.1"/>
    </source>
</evidence>
<sequence length="61" mass="7121">MEKINSWLSQLAHNYLLIVIAAILFFGIKSVIGILTYKHYNKELQHLHKKLDSLLKKISED</sequence>
<organism evidence="2">
    <name type="scientific">Paenibacillus ihbetae</name>
    <dbReference type="NCBI Taxonomy" id="1870820"/>
    <lineage>
        <taxon>Bacteria</taxon>
        <taxon>Bacillati</taxon>
        <taxon>Bacillota</taxon>
        <taxon>Bacilli</taxon>
        <taxon>Bacillales</taxon>
        <taxon>Paenibacillaceae</taxon>
        <taxon>Paenibacillus</taxon>
    </lineage>
</organism>
<keyword evidence="1" id="KW-1133">Transmembrane helix</keyword>